<name>A0ABP9B251_9ACTN</name>
<dbReference type="EMBL" id="BAABJV010000014">
    <property type="protein sequence ID" value="GAA4789294.1"/>
    <property type="molecule type" value="Genomic_DNA"/>
</dbReference>
<feature type="compositionally biased region" description="Basic and acidic residues" evidence="1">
    <location>
        <begin position="99"/>
        <end position="114"/>
    </location>
</feature>
<reference evidence="3" key="1">
    <citation type="journal article" date="2019" name="Int. J. Syst. Evol. Microbiol.">
        <title>The Global Catalogue of Microorganisms (GCM) 10K type strain sequencing project: providing services to taxonomists for standard genome sequencing and annotation.</title>
        <authorList>
            <consortium name="The Broad Institute Genomics Platform"/>
            <consortium name="The Broad Institute Genome Sequencing Center for Infectious Disease"/>
            <person name="Wu L."/>
            <person name="Ma J."/>
        </authorList>
    </citation>
    <scope>NUCLEOTIDE SEQUENCE [LARGE SCALE GENOMIC DNA]</scope>
    <source>
        <strain evidence="3">JCM 18324</strain>
    </source>
</reference>
<evidence type="ECO:0000313" key="3">
    <source>
        <dbReference type="Proteomes" id="UP001501147"/>
    </source>
</evidence>
<feature type="compositionally biased region" description="Low complexity" evidence="1">
    <location>
        <begin position="115"/>
        <end position="124"/>
    </location>
</feature>
<evidence type="ECO:0000256" key="1">
    <source>
        <dbReference type="SAM" id="MobiDB-lite"/>
    </source>
</evidence>
<gene>
    <name evidence="2" type="ORF">GCM10023329_45800</name>
</gene>
<organism evidence="2 3">
    <name type="scientific">Streptomyces sanyensis</name>
    <dbReference type="NCBI Taxonomy" id="568869"/>
    <lineage>
        <taxon>Bacteria</taxon>
        <taxon>Bacillati</taxon>
        <taxon>Actinomycetota</taxon>
        <taxon>Actinomycetes</taxon>
        <taxon>Kitasatosporales</taxon>
        <taxon>Streptomycetaceae</taxon>
        <taxon>Streptomyces</taxon>
    </lineage>
</organism>
<sequence length="130" mass="14110">MRARAEPWRPPPRVGRDAGRSAPIGIPAKGSTAEPVACDGGRARPGRAAPGPSAGARAVYTALAPCRFGRESYTRVPRPFDRADADLTVPLKPERRMATFLEGRRPERERRPGDRPVGPLVRPPGRGGWR</sequence>
<feature type="region of interest" description="Disordered" evidence="1">
    <location>
        <begin position="1"/>
        <end position="55"/>
    </location>
</feature>
<feature type="compositionally biased region" description="Low complexity" evidence="1">
    <location>
        <begin position="46"/>
        <end position="55"/>
    </location>
</feature>
<proteinExistence type="predicted"/>
<keyword evidence="3" id="KW-1185">Reference proteome</keyword>
<accession>A0ABP9B251</accession>
<protein>
    <submittedName>
        <fullName evidence="2">Uncharacterized protein</fullName>
    </submittedName>
</protein>
<evidence type="ECO:0000313" key="2">
    <source>
        <dbReference type="EMBL" id="GAA4789294.1"/>
    </source>
</evidence>
<feature type="region of interest" description="Disordered" evidence="1">
    <location>
        <begin position="99"/>
        <end position="130"/>
    </location>
</feature>
<comment type="caution">
    <text evidence="2">The sequence shown here is derived from an EMBL/GenBank/DDBJ whole genome shotgun (WGS) entry which is preliminary data.</text>
</comment>
<dbReference type="Proteomes" id="UP001501147">
    <property type="component" value="Unassembled WGS sequence"/>
</dbReference>